<comment type="subcellular location">
    <subcellularLocation>
        <location evidence="8">Synapse</location>
    </subcellularLocation>
</comment>
<dbReference type="Proteomes" id="UP000694394">
    <property type="component" value="Chromosome 9"/>
</dbReference>
<reference evidence="14" key="1">
    <citation type="submission" date="2016-12" db="EMBL/GenBank/DDBJ databases">
        <title>Mouse lemur reference genome and diversity panel.</title>
        <authorList>
            <person name="Harris R."/>
            <person name="Larsen P."/>
            <person name="Liu Y."/>
            <person name="Hughes D.S."/>
            <person name="Murali S."/>
            <person name="Raveendran M."/>
            <person name="Korchina V."/>
            <person name="Wang M."/>
            <person name="Jhangiani S."/>
            <person name="Bandaranaike D."/>
            <person name="Bellair M."/>
            <person name="Blankenburg K."/>
            <person name="Chao H."/>
            <person name="Dahdouli M."/>
            <person name="Dinh H."/>
            <person name="Doddapaneni H."/>
            <person name="English A."/>
            <person name="Firestine M."/>
            <person name="Gnanaolivu R."/>
            <person name="Gross S."/>
            <person name="Hernandez B."/>
            <person name="Javaid M."/>
            <person name="Jayaseelan J."/>
            <person name="Jones J."/>
            <person name="Khan Z."/>
            <person name="Kovar C."/>
            <person name="Kurapati P."/>
            <person name="Le B."/>
            <person name="Lee S."/>
            <person name="Li M."/>
            <person name="Mathew T."/>
            <person name="Narasimhan A."/>
            <person name="Ngo D."/>
            <person name="Nguyen L."/>
            <person name="Okwuonu G."/>
            <person name="Ongeri F."/>
            <person name="Osuji N."/>
            <person name="Pu L.-L."/>
            <person name="Puazo M."/>
            <person name="Quiroz J."/>
            <person name="Raj R."/>
            <person name="Rajbhandari K."/>
            <person name="Reid J.G."/>
            <person name="Santibanez J."/>
            <person name="Sexton D."/>
            <person name="Skinner E."/>
            <person name="Vee V."/>
            <person name="Weissenberger G."/>
            <person name="Wu Y."/>
            <person name="Xin Y."/>
            <person name="Han Y."/>
            <person name="Campbell C."/>
            <person name="Brown A."/>
            <person name="Sullivan B."/>
            <person name="Shelton J."/>
            <person name="Brown S."/>
            <person name="Dudchenko O."/>
            <person name="Machol I."/>
            <person name="Durand N."/>
            <person name="Shamim M."/>
            <person name="Lieberman A."/>
            <person name="Muzny D.M."/>
            <person name="Richards S."/>
            <person name="Yoder A."/>
            <person name="Worley K.C."/>
            <person name="Rogers J."/>
            <person name="Gibbs R.A."/>
        </authorList>
    </citation>
    <scope>NUCLEOTIDE SEQUENCE [LARGE SCALE GENOMIC DNA]</scope>
</reference>
<dbReference type="SUPFAM" id="SSF57903">
    <property type="entry name" value="FYVE/PHD zinc finger"/>
    <property type="match status" value="1"/>
</dbReference>
<feature type="compositionally biased region" description="Basic and acidic residues" evidence="10">
    <location>
        <begin position="114"/>
        <end position="127"/>
    </location>
</feature>
<dbReference type="Pfam" id="PF00595">
    <property type="entry name" value="PDZ"/>
    <property type="match status" value="1"/>
</dbReference>
<feature type="compositionally biased region" description="Basic residues" evidence="10">
    <location>
        <begin position="439"/>
        <end position="448"/>
    </location>
</feature>
<dbReference type="Gene3D" id="3.30.40.10">
    <property type="entry name" value="Zinc/RING finger domain, C3HC4 (zinc finger)"/>
    <property type="match status" value="1"/>
</dbReference>
<feature type="region of interest" description="Disordered" evidence="10">
    <location>
        <begin position="1246"/>
        <end position="1271"/>
    </location>
</feature>
<dbReference type="FunFam" id="2.60.40.150:FF:000001">
    <property type="entry name" value="Regulating synaptic membrane exocytosis 3, isoform CRA_a"/>
    <property type="match status" value="1"/>
</dbReference>
<evidence type="ECO:0000256" key="7">
    <source>
        <dbReference type="ARBA" id="ARBA00023018"/>
    </source>
</evidence>
<keyword evidence="15" id="KW-1185">Reference proteome</keyword>
<keyword evidence="3" id="KW-0677">Repeat</keyword>
<dbReference type="InterPro" id="IPR001478">
    <property type="entry name" value="PDZ"/>
</dbReference>
<dbReference type="Gene3D" id="2.60.40.150">
    <property type="entry name" value="C2 domain"/>
    <property type="match status" value="2"/>
</dbReference>
<evidence type="ECO:0000259" key="11">
    <source>
        <dbReference type="PROSITE" id="PS50004"/>
    </source>
</evidence>
<reference evidence="14" key="3">
    <citation type="submission" date="2025-09" db="UniProtKB">
        <authorList>
            <consortium name="Ensembl"/>
        </authorList>
    </citation>
    <scope>IDENTIFICATION</scope>
</reference>
<evidence type="ECO:0000256" key="10">
    <source>
        <dbReference type="SAM" id="MobiDB-lite"/>
    </source>
</evidence>
<organism evidence="14 15">
    <name type="scientific">Microcebus murinus</name>
    <name type="common">Gray mouse lemur</name>
    <name type="synonym">Lemur murinus</name>
    <dbReference type="NCBI Taxonomy" id="30608"/>
    <lineage>
        <taxon>Eukaryota</taxon>
        <taxon>Metazoa</taxon>
        <taxon>Chordata</taxon>
        <taxon>Craniata</taxon>
        <taxon>Vertebrata</taxon>
        <taxon>Euteleostomi</taxon>
        <taxon>Mammalia</taxon>
        <taxon>Eutheria</taxon>
        <taxon>Euarchontoglires</taxon>
        <taxon>Primates</taxon>
        <taxon>Strepsirrhini</taxon>
        <taxon>Lemuriformes</taxon>
        <taxon>Cheirogaleidae</taxon>
        <taxon>Microcebus</taxon>
    </lineage>
</organism>
<feature type="region of interest" description="Disordered" evidence="10">
    <location>
        <begin position="114"/>
        <end position="291"/>
    </location>
</feature>
<feature type="region of interest" description="Disordered" evidence="10">
    <location>
        <begin position="626"/>
        <end position="658"/>
    </location>
</feature>
<accession>A0A8C5VSE4</accession>
<dbReference type="InterPro" id="IPR017455">
    <property type="entry name" value="Znf_FYVE-rel"/>
</dbReference>
<keyword evidence="2" id="KW-0479">Metal-binding</keyword>
<dbReference type="GO" id="GO:2000300">
    <property type="term" value="P:regulation of synaptic vesicle exocytosis"/>
    <property type="evidence" value="ECO:0007669"/>
    <property type="project" value="TreeGrafter"/>
</dbReference>
<dbReference type="InterPro" id="IPR036034">
    <property type="entry name" value="PDZ_sf"/>
</dbReference>
<dbReference type="GO" id="GO:0050806">
    <property type="term" value="P:positive regulation of synaptic transmission"/>
    <property type="evidence" value="ECO:0007669"/>
    <property type="project" value="TreeGrafter"/>
</dbReference>
<name>A0A8C5VSE4_MICMU</name>
<keyword evidence="5" id="KW-0221">Differentiation</keyword>
<dbReference type="PANTHER" id="PTHR12157:SF15">
    <property type="entry name" value="REGULATING SYNAPTIC MEMBRANE EXOCYTOSIS PROTEIN 2"/>
    <property type="match status" value="1"/>
</dbReference>
<dbReference type="EMBL" id="ABDC03013303">
    <property type="status" value="NOT_ANNOTATED_CDS"/>
    <property type="molecule type" value="Genomic_DNA"/>
</dbReference>
<evidence type="ECO:0000256" key="1">
    <source>
        <dbReference type="ARBA" id="ARBA00022553"/>
    </source>
</evidence>
<dbReference type="PANTHER" id="PTHR12157">
    <property type="entry name" value="REGULATING SYNAPTIC MEMBRANE EXOCYTOSIS PROTEIN"/>
    <property type="match status" value="1"/>
</dbReference>
<dbReference type="Gene3D" id="2.30.42.10">
    <property type="match status" value="1"/>
</dbReference>
<keyword evidence="6" id="KW-0862">Zinc</keyword>
<reference evidence="14" key="2">
    <citation type="submission" date="2025-08" db="UniProtKB">
        <authorList>
            <consortium name="Ensembl"/>
        </authorList>
    </citation>
    <scope>IDENTIFICATION</scope>
</reference>
<dbReference type="SUPFAM" id="SSF50156">
    <property type="entry name" value="PDZ domain-like"/>
    <property type="match status" value="1"/>
</dbReference>
<dbReference type="CDD" id="cd04031">
    <property type="entry name" value="C2A_RIM1alpha"/>
    <property type="match status" value="1"/>
</dbReference>
<evidence type="ECO:0000256" key="9">
    <source>
        <dbReference type="PROSITE-ProRule" id="PRU00091"/>
    </source>
</evidence>
<dbReference type="InterPro" id="IPR035892">
    <property type="entry name" value="C2_domain_sf"/>
</dbReference>
<dbReference type="InterPro" id="IPR039032">
    <property type="entry name" value="Rim-like"/>
</dbReference>
<dbReference type="SUPFAM" id="SSF49562">
    <property type="entry name" value="C2 domain (Calcium/lipid-binding domain, CaLB)"/>
    <property type="match status" value="2"/>
</dbReference>
<dbReference type="GO" id="GO:0030154">
    <property type="term" value="P:cell differentiation"/>
    <property type="evidence" value="ECO:0007669"/>
    <property type="project" value="UniProtKB-KW"/>
</dbReference>
<protein>
    <submittedName>
        <fullName evidence="14">Regulating synaptic membrane exocytosis 2</fullName>
    </submittedName>
</protein>
<feature type="compositionally biased region" description="Basic and acidic residues" evidence="10">
    <location>
        <begin position="259"/>
        <end position="277"/>
    </location>
</feature>
<feature type="compositionally biased region" description="Polar residues" evidence="10">
    <location>
        <begin position="1045"/>
        <end position="1055"/>
    </location>
</feature>
<dbReference type="FunFam" id="2.30.42.10:FF:000003">
    <property type="entry name" value="Regulating synaptic membrane exocytosis protein 1, putative"/>
    <property type="match status" value="1"/>
</dbReference>
<dbReference type="GO" id="GO:0048788">
    <property type="term" value="C:cytoskeleton of presynaptic active zone"/>
    <property type="evidence" value="ECO:0007669"/>
    <property type="project" value="TreeGrafter"/>
</dbReference>
<dbReference type="Ensembl" id="ENSMICT00000031657.2">
    <property type="protein sequence ID" value="ENSMICP00000029216.1"/>
    <property type="gene ID" value="ENSMICG00000015809.3"/>
</dbReference>
<dbReference type="PROSITE" id="PS50178">
    <property type="entry name" value="ZF_FYVE"/>
    <property type="match status" value="1"/>
</dbReference>
<dbReference type="InterPro" id="IPR054386">
    <property type="entry name" value="RIM_Znf"/>
</dbReference>
<feature type="compositionally biased region" description="Basic and acidic residues" evidence="10">
    <location>
        <begin position="386"/>
        <end position="403"/>
    </location>
</feature>
<dbReference type="FunFam" id="2.60.40.150:FF:000003">
    <property type="entry name" value="Regulating synaptic membrane exocytosis protein 2"/>
    <property type="match status" value="1"/>
</dbReference>
<feature type="domain" description="FYVE-type" evidence="13">
    <location>
        <begin position="28"/>
        <end position="84"/>
    </location>
</feature>
<dbReference type="GO" id="GO:0031267">
    <property type="term" value="F:small GTPase binding"/>
    <property type="evidence" value="ECO:0007669"/>
    <property type="project" value="InterPro"/>
</dbReference>
<dbReference type="GO" id="GO:0042734">
    <property type="term" value="C:presynaptic membrane"/>
    <property type="evidence" value="ECO:0007669"/>
    <property type="project" value="TreeGrafter"/>
</dbReference>
<dbReference type="GO" id="GO:0048791">
    <property type="term" value="P:calcium ion-regulated exocytosis of neurotransmitter"/>
    <property type="evidence" value="ECO:0007669"/>
    <property type="project" value="TreeGrafter"/>
</dbReference>
<dbReference type="GO" id="GO:0008270">
    <property type="term" value="F:zinc ion binding"/>
    <property type="evidence" value="ECO:0007669"/>
    <property type="project" value="UniProtKB-KW"/>
</dbReference>
<dbReference type="InterPro" id="IPR011011">
    <property type="entry name" value="Znf_FYVE_PHD"/>
</dbReference>
<dbReference type="CDD" id="cd06714">
    <property type="entry name" value="PDZ_RIM-like"/>
    <property type="match status" value="1"/>
</dbReference>
<evidence type="ECO:0000256" key="6">
    <source>
        <dbReference type="ARBA" id="ARBA00022833"/>
    </source>
</evidence>
<feature type="region of interest" description="Disordered" evidence="10">
    <location>
        <begin position="1122"/>
        <end position="1143"/>
    </location>
</feature>
<evidence type="ECO:0000256" key="8">
    <source>
        <dbReference type="ARBA" id="ARBA00034103"/>
    </source>
</evidence>
<dbReference type="EMBL" id="ABDC03013300">
    <property type="status" value="NOT_ANNOTATED_CDS"/>
    <property type="molecule type" value="Genomic_DNA"/>
</dbReference>
<feature type="compositionally biased region" description="Polar residues" evidence="10">
    <location>
        <begin position="878"/>
        <end position="895"/>
    </location>
</feature>
<dbReference type="GO" id="GO:0048167">
    <property type="term" value="P:regulation of synaptic plasticity"/>
    <property type="evidence" value="ECO:0007669"/>
    <property type="project" value="TreeGrafter"/>
</dbReference>
<feature type="domain" description="PDZ" evidence="12">
    <location>
        <begin position="532"/>
        <end position="618"/>
    </location>
</feature>
<gene>
    <name evidence="14" type="primary">RIMS2</name>
</gene>
<feature type="domain" description="C2" evidence="11">
    <location>
        <begin position="1340"/>
        <end position="1458"/>
    </location>
</feature>
<dbReference type="InterPro" id="IPR000008">
    <property type="entry name" value="C2_dom"/>
</dbReference>
<dbReference type="PROSITE" id="PS50106">
    <property type="entry name" value="PDZ"/>
    <property type="match status" value="1"/>
</dbReference>
<feature type="compositionally biased region" description="Basic and acidic residues" evidence="10">
    <location>
        <begin position="977"/>
        <end position="1015"/>
    </location>
</feature>
<evidence type="ECO:0000256" key="2">
    <source>
        <dbReference type="ARBA" id="ARBA00022723"/>
    </source>
</evidence>
<evidence type="ECO:0000259" key="12">
    <source>
        <dbReference type="PROSITE" id="PS50106"/>
    </source>
</evidence>
<dbReference type="GO" id="GO:0044325">
    <property type="term" value="F:transmembrane transporter binding"/>
    <property type="evidence" value="ECO:0007669"/>
    <property type="project" value="TreeGrafter"/>
</dbReference>
<dbReference type="GeneTree" id="ENSGT00940000155236"/>
<dbReference type="Pfam" id="PF22601">
    <property type="entry name" value="RIM2a_ZnF"/>
    <property type="match status" value="1"/>
</dbReference>
<evidence type="ECO:0000256" key="5">
    <source>
        <dbReference type="ARBA" id="ARBA00022782"/>
    </source>
</evidence>
<feature type="compositionally biased region" description="Basic and acidic residues" evidence="10">
    <location>
        <begin position="322"/>
        <end position="345"/>
    </location>
</feature>
<evidence type="ECO:0000313" key="15">
    <source>
        <dbReference type="Proteomes" id="UP000694394"/>
    </source>
</evidence>
<dbReference type="GO" id="GO:0042391">
    <property type="term" value="P:regulation of membrane potential"/>
    <property type="evidence" value="ECO:0007669"/>
    <property type="project" value="TreeGrafter"/>
</dbReference>
<evidence type="ECO:0000313" key="14">
    <source>
        <dbReference type="Ensembl" id="ENSMICP00000029216.1"/>
    </source>
</evidence>
<feature type="compositionally biased region" description="Basic and acidic residues" evidence="10">
    <location>
        <begin position="229"/>
        <end position="240"/>
    </location>
</feature>
<keyword evidence="4 9" id="KW-0863">Zinc-finger</keyword>
<feature type="domain" description="C2" evidence="11">
    <location>
        <begin position="685"/>
        <end position="808"/>
    </location>
</feature>
<feature type="compositionally biased region" description="Polar residues" evidence="10">
    <location>
        <begin position="149"/>
        <end position="159"/>
    </location>
</feature>
<dbReference type="GO" id="GO:1903861">
    <property type="term" value="P:positive regulation of dendrite extension"/>
    <property type="evidence" value="ECO:0007669"/>
    <property type="project" value="UniProtKB-ARBA"/>
</dbReference>
<evidence type="ECO:0000256" key="3">
    <source>
        <dbReference type="ARBA" id="ARBA00022737"/>
    </source>
</evidence>
<feature type="compositionally biased region" description="Polar residues" evidence="10">
    <location>
        <begin position="928"/>
        <end position="939"/>
    </location>
</feature>
<feature type="compositionally biased region" description="Polar residues" evidence="10">
    <location>
        <begin position="421"/>
        <end position="432"/>
    </location>
</feature>
<evidence type="ECO:0000256" key="4">
    <source>
        <dbReference type="ARBA" id="ARBA00022771"/>
    </source>
</evidence>
<feature type="compositionally biased region" description="Acidic residues" evidence="10">
    <location>
        <begin position="469"/>
        <end position="478"/>
    </location>
</feature>
<feature type="region of interest" description="Disordered" evidence="10">
    <location>
        <begin position="878"/>
        <end position="1080"/>
    </location>
</feature>
<dbReference type="PROSITE" id="PS50004">
    <property type="entry name" value="C2"/>
    <property type="match status" value="2"/>
</dbReference>
<proteinExistence type="predicted"/>
<dbReference type="EMBL" id="ABDC03013302">
    <property type="status" value="NOT_ANNOTATED_CDS"/>
    <property type="molecule type" value="Genomic_DNA"/>
</dbReference>
<dbReference type="SMART" id="SM00228">
    <property type="entry name" value="PDZ"/>
    <property type="match status" value="1"/>
</dbReference>
<feature type="compositionally biased region" description="Basic and acidic residues" evidence="10">
    <location>
        <begin position="940"/>
        <end position="958"/>
    </location>
</feature>
<dbReference type="SMART" id="SM00239">
    <property type="entry name" value="C2"/>
    <property type="match status" value="2"/>
</dbReference>
<feature type="region of interest" description="Disordered" evidence="10">
    <location>
        <begin position="322"/>
        <end position="478"/>
    </location>
</feature>
<dbReference type="FunFam" id="3.30.40.10:FF:000567">
    <property type="entry name" value="Regulating synaptic membrane exocytosis 1"/>
    <property type="match status" value="1"/>
</dbReference>
<dbReference type="Pfam" id="PF00168">
    <property type="entry name" value="C2"/>
    <property type="match status" value="2"/>
</dbReference>
<dbReference type="InterPro" id="IPR013083">
    <property type="entry name" value="Znf_RING/FYVE/PHD"/>
</dbReference>
<dbReference type="CDD" id="cd04028">
    <property type="entry name" value="C2B_RIM1alpha"/>
    <property type="match status" value="1"/>
</dbReference>
<keyword evidence="7" id="KW-0770">Synapse</keyword>
<evidence type="ECO:0000259" key="13">
    <source>
        <dbReference type="PROSITE" id="PS50178"/>
    </source>
</evidence>
<keyword evidence="1" id="KW-0597">Phosphoprotein</keyword>
<sequence length="1494" mass="169357">RKLHQQFEMYKEQVKKMGEESQQQQEQKGDAPTCGICHKTKFADGCGHNCSYCQTKFCARCGGRVSLRSNKVMWVCNLCRKQQEILTKSGAWFYNSGSNTPQQPDQKVLRGLRNEEAPQEKKAKLHEPPQFQRPPGDLSVPAVEKSRSHGLTRQDSIKNGSGVKHQIASDIASDRKRSPSVSRDQNRRYDQQEEREEYSQYATSDSAMPRSPSDYADRRSQREPQFYEESDHLNYRDSNRRSHRHSKEYIVDDEDVESRDEYERQRREEEYQARYRSDPNLARYPVKPQPYEEQMRIHAEVSRARHERRHSDVSLANAELEDSRISMLRMDRPSRQRSISERRAAMENQRSYSMERTREAQGPSPYPQRTTNHSPPTPRRSPIPIDRADMRRTDSLRKQHHLDPSSAVRKTKREKMETMLRNDSLSSDQSESVRPPPPKPHKSKKGGKMRQVSLSSSEEELASTPEYTSCDDVEIESESVSEKGDMDYNWLDHTSWHSSEASPMSLHPVTWQPSKDGDRLIGRILLNKRLKDGSVPRDSGAMLGLKVVGGKMTESGRLCAFITKVKKGSLADTVGHLRPGDEVLEWNGRLLQGATFEEVYNIILESKPEPQVELVVSRPIGDIPRIPDSTHAQLESSSSSFESQKMDRPSISVTSPMSPGMLRDVPQFLSGQLSSQSLSRRTTPFVPRVQIKLWFDKVGHQLIVTILGAKDLPSREDGRPRNPYVKIYFLPDRSDKNKRRTKTVKKTLEPKWNQTFIYSPVHRREFRERMLEITLWDQARVREEESEFLGEILIELETALLDDEPHWYKLQTHDVSSLPLPHPSPYMPRRQLHGESPTRRLQRSKRISDSEVSDYDCDDGIGVVSDYRYNGRDLQSSTLSVPEQVMSSNHCSPSGSPHRVDVIGRTRSWSPSVPPPQSRNVEQGLRGTRTTTGHYNTISRMDRHRVTDDHYSPDRDSHFLTLPRSRYSQTSGHHHRDGRDCEAADRQPYHRSRSTEQRPLLERTTTRSRSTERPDTNLMRSMPSLMTGRSAPPSPALSRSHPRTGSVQTSPSSTPLAGRRGRQLPQLPPKGTLERMDSTRRRYAGAMDIEERNRQMKINKYKQVAGSDPRLEQDYHLKYRSGWDPHRGADNISTKSSDSDVSDISAVSRTSSASRFSSTSYMSVQSERPRGNKKISVFTSKMQSRQVSMSGKNMTKSTSISGDMCSLEKNDGSQSDTAVGALGTSGKKRRSSIGAKMVAIVGLSRKSRSASQLSQTEAGGKKLRSTVQRSTETGLAVEMRNWMTRQASRESTDGSMNSYSSEGNLIFPGVRLASDSQFSDFLDGLGPAQLVGRQTLATPAMGDIQVGMMDKKGQLEVEIIRARGLVVKPGSKTLPAPYVKVYLLDNGVCIAKKKTKVARKTLEPLYQQLLSFEESPQGKVLQIIVWGDYGRMDHKSFMGVAQILLDELELSNMVIGWFKLFPPSSLVDPTLAPLTRRASQSSLESSTGPSYSRS</sequence>
<feature type="region of interest" description="Disordered" evidence="10">
    <location>
        <begin position="818"/>
        <end position="854"/>
    </location>
</feature>
<dbReference type="EMBL" id="ABDC03013301">
    <property type="status" value="NOT_ANNOTATED_CDS"/>
    <property type="molecule type" value="Genomic_DNA"/>
</dbReference>